<gene>
    <name evidence="2" type="ORF">DES53_113172</name>
</gene>
<evidence type="ECO:0000313" key="3">
    <source>
        <dbReference type="Proteomes" id="UP000253426"/>
    </source>
</evidence>
<feature type="binding site" evidence="1">
    <location>
        <position position="269"/>
    </location>
    <ligand>
        <name>Mg(2+)</name>
        <dbReference type="ChEBI" id="CHEBI:18420"/>
        <label>1</label>
    </ligand>
</feature>
<dbReference type="PANTHER" id="PTHR16222:SF12">
    <property type="entry name" value="ADP-RIBOSYLGLYCOHYDROLASE-RELATED"/>
    <property type="match status" value="1"/>
</dbReference>
<feature type="binding site" evidence="1">
    <location>
        <position position="56"/>
    </location>
    <ligand>
        <name>Mg(2+)</name>
        <dbReference type="ChEBI" id="CHEBI:18420"/>
        <label>1</label>
    </ligand>
</feature>
<proteinExistence type="predicted"/>
<dbReference type="OrthoDB" id="9798107at2"/>
<organism evidence="2 3">
    <name type="scientific">Roseimicrobium gellanilyticum</name>
    <dbReference type="NCBI Taxonomy" id="748857"/>
    <lineage>
        <taxon>Bacteria</taxon>
        <taxon>Pseudomonadati</taxon>
        <taxon>Verrucomicrobiota</taxon>
        <taxon>Verrucomicrobiia</taxon>
        <taxon>Verrucomicrobiales</taxon>
        <taxon>Verrucomicrobiaceae</taxon>
        <taxon>Roseimicrobium</taxon>
    </lineage>
</organism>
<dbReference type="GO" id="GO:0046872">
    <property type="term" value="F:metal ion binding"/>
    <property type="evidence" value="ECO:0007669"/>
    <property type="project" value="UniProtKB-KW"/>
</dbReference>
<comment type="caution">
    <text evidence="2">The sequence shown here is derived from an EMBL/GenBank/DDBJ whole genome shotgun (WGS) entry which is preliminary data.</text>
</comment>
<protein>
    <submittedName>
        <fullName evidence="2">ADP-ribosylglycohydrolase</fullName>
    </submittedName>
</protein>
<dbReference type="InterPro" id="IPR005502">
    <property type="entry name" value="Ribosyl_crysJ1"/>
</dbReference>
<evidence type="ECO:0000256" key="1">
    <source>
        <dbReference type="PIRSR" id="PIRSR605502-1"/>
    </source>
</evidence>
<dbReference type="RefSeq" id="WP_113961481.1">
    <property type="nucleotide sequence ID" value="NZ_QNRR01000013.1"/>
</dbReference>
<sequence length="303" mass="32190">MSRPALSAELERALLSLDGLAIGDALGEMLAYRYDEAAKRIQDDSMPAGPWFHTDDTEMAIAVVETLRLARGIDQDTLAFYFARRFDAAPDRGYGKMTRMQLRSVLEGKPWRVASASAFSGRGSMGNGSAMRVAPVGGYFADNLLRACSEARLSSEVTHMHPEGIAGAIAVAAAAAMAWQTREMESAERWRILFEAVINHTPPGEVQRGLEKAVGLTGASIEDAARALGNGALVTAPDSVPFAVWCAATHLQDFPGAISAAISGGGDCDTIAAMAGGIVALSVGREGIPVRWLQARERLPFDP</sequence>
<dbReference type="SUPFAM" id="SSF101478">
    <property type="entry name" value="ADP-ribosylglycohydrolase"/>
    <property type="match status" value="1"/>
</dbReference>
<keyword evidence="1" id="KW-0460">Magnesium</keyword>
<dbReference type="Pfam" id="PF03747">
    <property type="entry name" value="ADP_ribosyl_GH"/>
    <property type="match status" value="1"/>
</dbReference>
<name>A0A366H6P0_9BACT</name>
<keyword evidence="2" id="KW-0378">Hydrolase</keyword>
<feature type="binding site" evidence="1">
    <location>
        <position position="267"/>
    </location>
    <ligand>
        <name>Mg(2+)</name>
        <dbReference type="ChEBI" id="CHEBI:18420"/>
        <label>1</label>
    </ligand>
</feature>
<keyword evidence="1" id="KW-0479">Metal-binding</keyword>
<dbReference type="EMBL" id="QNRR01000013">
    <property type="protein sequence ID" value="RBP37789.1"/>
    <property type="molecule type" value="Genomic_DNA"/>
</dbReference>
<dbReference type="PANTHER" id="PTHR16222">
    <property type="entry name" value="ADP-RIBOSYLGLYCOHYDROLASE"/>
    <property type="match status" value="1"/>
</dbReference>
<feature type="binding site" evidence="1">
    <location>
        <position position="270"/>
    </location>
    <ligand>
        <name>Mg(2+)</name>
        <dbReference type="ChEBI" id="CHEBI:18420"/>
        <label>1</label>
    </ligand>
</feature>
<accession>A0A366H6P0</accession>
<comment type="cofactor">
    <cofactor evidence="1">
        <name>Mg(2+)</name>
        <dbReference type="ChEBI" id="CHEBI:18420"/>
    </cofactor>
    <text evidence="1">Binds 2 magnesium ions per subunit.</text>
</comment>
<dbReference type="GO" id="GO:0016787">
    <property type="term" value="F:hydrolase activity"/>
    <property type="evidence" value="ECO:0007669"/>
    <property type="project" value="UniProtKB-KW"/>
</dbReference>
<dbReference type="AlphaFoldDB" id="A0A366H6P0"/>
<dbReference type="InterPro" id="IPR036705">
    <property type="entry name" value="Ribosyl_crysJ1_sf"/>
</dbReference>
<feature type="binding site" evidence="1">
    <location>
        <position position="55"/>
    </location>
    <ligand>
        <name>Mg(2+)</name>
        <dbReference type="ChEBI" id="CHEBI:18420"/>
        <label>1</label>
    </ligand>
</feature>
<dbReference type="Proteomes" id="UP000253426">
    <property type="component" value="Unassembled WGS sequence"/>
</dbReference>
<evidence type="ECO:0000313" key="2">
    <source>
        <dbReference type="EMBL" id="RBP37789.1"/>
    </source>
</evidence>
<dbReference type="Gene3D" id="1.10.4080.10">
    <property type="entry name" value="ADP-ribosylation/Crystallin J1"/>
    <property type="match status" value="1"/>
</dbReference>
<keyword evidence="3" id="KW-1185">Reference proteome</keyword>
<dbReference type="InterPro" id="IPR050792">
    <property type="entry name" value="ADP-ribosylglycohydrolase"/>
</dbReference>
<reference evidence="2 3" key="1">
    <citation type="submission" date="2018-06" db="EMBL/GenBank/DDBJ databases">
        <title>Genomic Encyclopedia of Type Strains, Phase IV (KMG-IV): sequencing the most valuable type-strain genomes for metagenomic binning, comparative biology and taxonomic classification.</title>
        <authorList>
            <person name="Goeker M."/>
        </authorList>
    </citation>
    <scope>NUCLEOTIDE SEQUENCE [LARGE SCALE GENOMIC DNA]</scope>
    <source>
        <strain evidence="2 3">DSM 25532</strain>
    </source>
</reference>
<feature type="binding site" evidence="1">
    <location>
        <position position="54"/>
    </location>
    <ligand>
        <name>Mg(2+)</name>
        <dbReference type="ChEBI" id="CHEBI:18420"/>
        <label>1</label>
    </ligand>
</feature>